<gene>
    <name evidence="6" type="ORF">EIK79_14030</name>
</gene>
<evidence type="ECO:0000313" key="7">
    <source>
        <dbReference type="Proteomes" id="UP000282322"/>
    </source>
</evidence>
<evidence type="ECO:0000313" key="6">
    <source>
        <dbReference type="EMBL" id="RRJ29026.1"/>
    </source>
</evidence>
<keyword evidence="7" id="KW-1185">Reference proteome</keyword>
<dbReference type="OrthoDB" id="340328at2157"/>
<evidence type="ECO:0000256" key="5">
    <source>
        <dbReference type="SAM" id="Phobius"/>
    </source>
</evidence>
<evidence type="ECO:0000256" key="4">
    <source>
        <dbReference type="ARBA" id="ARBA00023136"/>
    </source>
</evidence>
<evidence type="ECO:0000256" key="1">
    <source>
        <dbReference type="ARBA" id="ARBA00004141"/>
    </source>
</evidence>
<feature type="transmembrane region" description="Helical" evidence="5">
    <location>
        <begin position="12"/>
        <end position="33"/>
    </location>
</feature>
<dbReference type="Proteomes" id="UP000282322">
    <property type="component" value="Unassembled WGS sequence"/>
</dbReference>
<dbReference type="GO" id="GO:0016020">
    <property type="term" value="C:membrane"/>
    <property type="evidence" value="ECO:0007669"/>
    <property type="project" value="UniProtKB-SubCell"/>
</dbReference>
<sequence length="132" mass="14286">MTEETTEQSHSLSLRVARLLFGGVLAFSAIDNLRDLDGMIEYAKANDAPAPEVTVPAASGSLLAGSIGIAFWRRPKLAALAVLTFLVGTTPVMHDFWAVDEEQQEMELIQFIKNLGLIGGALAFLDVAKREQ</sequence>
<protein>
    <submittedName>
        <fullName evidence="6">DoxX family protein</fullName>
    </submittedName>
</protein>
<comment type="caution">
    <text evidence="6">The sequence shown here is derived from an EMBL/GenBank/DDBJ whole genome shotgun (WGS) entry which is preliminary data.</text>
</comment>
<keyword evidence="4 5" id="KW-0472">Membrane</keyword>
<name>A0A3P3R6D6_9EURY</name>
<feature type="transmembrane region" description="Helical" evidence="5">
    <location>
        <begin position="111"/>
        <end position="128"/>
    </location>
</feature>
<dbReference type="AlphaFoldDB" id="A0A3P3R6D6"/>
<dbReference type="Pfam" id="PF07681">
    <property type="entry name" value="DoxX"/>
    <property type="match status" value="1"/>
</dbReference>
<reference evidence="6 7" key="1">
    <citation type="submission" date="2018-11" db="EMBL/GenBank/DDBJ databases">
        <title>Taxonoimc description of Halomarina strain SPP-AMP-1.</title>
        <authorList>
            <person name="Pal Y."/>
            <person name="Srinivasana K."/>
            <person name="Verma A."/>
            <person name="Kumar P."/>
        </authorList>
    </citation>
    <scope>NUCLEOTIDE SEQUENCE [LARGE SCALE GENOMIC DNA]</scope>
    <source>
        <strain evidence="6 7">SPP-AMP-1</strain>
    </source>
</reference>
<dbReference type="RefSeq" id="WP_124955743.1">
    <property type="nucleotide sequence ID" value="NZ_RRCH01000030.1"/>
</dbReference>
<keyword evidence="3 5" id="KW-1133">Transmembrane helix</keyword>
<feature type="transmembrane region" description="Helical" evidence="5">
    <location>
        <begin position="79"/>
        <end position="99"/>
    </location>
</feature>
<evidence type="ECO:0000256" key="3">
    <source>
        <dbReference type="ARBA" id="ARBA00022989"/>
    </source>
</evidence>
<comment type="subcellular location">
    <subcellularLocation>
        <location evidence="1">Membrane</location>
        <topology evidence="1">Multi-pass membrane protein</topology>
    </subcellularLocation>
</comment>
<feature type="transmembrane region" description="Helical" evidence="5">
    <location>
        <begin position="53"/>
        <end position="72"/>
    </location>
</feature>
<keyword evidence="2 5" id="KW-0812">Transmembrane</keyword>
<dbReference type="InterPro" id="IPR032808">
    <property type="entry name" value="DoxX"/>
</dbReference>
<proteinExistence type="predicted"/>
<evidence type="ECO:0000256" key="2">
    <source>
        <dbReference type="ARBA" id="ARBA00022692"/>
    </source>
</evidence>
<organism evidence="6 7">
    <name type="scientific">Halocatena pleomorpha</name>
    <dbReference type="NCBI Taxonomy" id="1785090"/>
    <lineage>
        <taxon>Archaea</taxon>
        <taxon>Methanobacteriati</taxon>
        <taxon>Methanobacteriota</taxon>
        <taxon>Stenosarchaea group</taxon>
        <taxon>Halobacteria</taxon>
        <taxon>Halobacteriales</taxon>
        <taxon>Natronomonadaceae</taxon>
        <taxon>Halocatena</taxon>
    </lineage>
</organism>
<dbReference type="EMBL" id="RRCH01000030">
    <property type="protein sequence ID" value="RRJ29026.1"/>
    <property type="molecule type" value="Genomic_DNA"/>
</dbReference>
<accession>A0A3P3R6D6</accession>